<dbReference type="Pfam" id="PF07679">
    <property type="entry name" value="I-set"/>
    <property type="match status" value="1"/>
</dbReference>
<dbReference type="Gene3D" id="2.60.40.10">
    <property type="entry name" value="Immunoglobulins"/>
    <property type="match status" value="1"/>
</dbReference>
<dbReference type="Proteomes" id="UP001445076">
    <property type="component" value="Unassembled WGS sequence"/>
</dbReference>
<accession>A0AAW0YBH3</accession>
<dbReference type="InterPro" id="IPR013783">
    <property type="entry name" value="Ig-like_fold"/>
</dbReference>
<dbReference type="AlphaFoldDB" id="A0AAW0YBH3"/>
<dbReference type="InterPro" id="IPR036179">
    <property type="entry name" value="Ig-like_dom_sf"/>
</dbReference>
<protein>
    <recommendedName>
        <fullName evidence="2">Immunoglobulin I-set domain-containing protein</fullName>
    </recommendedName>
</protein>
<gene>
    <name evidence="3" type="ORF">OTU49_016495</name>
</gene>
<feature type="region of interest" description="Disordered" evidence="1">
    <location>
        <begin position="74"/>
        <end position="113"/>
    </location>
</feature>
<feature type="non-terminal residue" evidence="3">
    <location>
        <position position="113"/>
    </location>
</feature>
<feature type="non-terminal residue" evidence="3">
    <location>
        <position position="1"/>
    </location>
</feature>
<feature type="compositionally biased region" description="Low complexity" evidence="1">
    <location>
        <begin position="85"/>
        <end position="100"/>
    </location>
</feature>
<evidence type="ECO:0000313" key="3">
    <source>
        <dbReference type="EMBL" id="KAK8747614.1"/>
    </source>
</evidence>
<dbReference type="SUPFAM" id="SSF48726">
    <property type="entry name" value="Immunoglobulin"/>
    <property type="match status" value="1"/>
</dbReference>
<dbReference type="EMBL" id="JARKIK010000014">
    <property type="protein sequence ID" value="KAK8747614.1"/>
    <property type="molecule type" value="Genomic_DNA"/>
</dbReference>
<reference evidence="3 4" key="1">
    <citation type="journal article" date="2024" name="BMC Genomics">
        <title>Genome assembly of redclaw crayfish (Cherax quadricarinatus) provides insights into its immune adaptation and hypoxia tolerance.</title>
        <authorList>
            <person name="Liu Z."/>
            <person name="Zheng J."/>
            <person name="Li H."/>
            <person name="Fang K."/>
            <person name="Wang S."/>
            <person name="He J."/>
            <person name="Zhou D."/>
            <person name="Weng S."/>
            <person name="Chi M."/>
            <person name="Gu Z."/>
            <person name="He J."/>
            <person name="Li F."/>
            <person name="Wang M."/>
        </authorList>
    </citation>
    <scope>NUCLEOTIDE SEQUENCE [LARGE SCALE GENOMIC DNA]</scope>
    <source>
        <strain evidence="3">ZL_2023a</strain>
    </source>
</reference>
<name>A0AAW0YBH3_CHEQU</name>
<organism evidence="3 4">
    <name type="scientific">Cherax quadricarinatus</name>
    <name type="common">Australian red claw crayfish</name>
    <dbReference type="NCBI Taxonomy" id="27406"/>
    <lineage>
        <taxon>Eukaryota</taxon>
        <taxon>Metazoa</taxon>
        <taxon>Ecdysozoa</taxon>
        <taxon>Arthropoda</taxon>
        <taxon>Crustacea</taxon>
        <taxon>Multicrustacea</taxon>
        <taxon>Malacostraca</taxon>
        <taxon>Eumalacostraca</taxon>
        <taxon>Eucarida</taxon>
        <taxon>Decapoda</taxon>
        <taxon>Pleocyemata</taxon>
        <taxon>Astacidea</taxon>
        <taxon>Parastacoidea</taxon>
        <taxon>Parastacidae</taxon>
        <taxon>Cherax</taxon>
    </lineage>
</organism>
<evidence type="ECO:0000256" key="1">
    <source>
        <dbReference type="SAM" id="MobiDB-lite"/>
    </source>
</evidence>
<feature type="compositionally biased region" description="Basic and acidic residues" evidence="1">
    <location>
        <begin position="74"/>
        <end position="84"/>
    </location>
</feature>
<comment type="caution">
    <text evidence="3">The sequence shown here is derived from an EMBL/GenBank/DDBJ whole genome shotgun (WGS) entry which is preliminary data.</text>
</comment>
<proteinExistence type="predicted"/>
<evidence type="ECO:0000259" key="2">
    <source>
        <dbReference type="Pfam" id="PF07679"/>
    </source>
</evidence>
<evidence type="ECO:0000313" key="4">
    <source>
        <dbReference type="Proteomes" id="UP001445076"/>
    </source>
</evidence>
<feature type="compositionally biased region" description="Basic and acidic residues" evidence="1">
    <location>
        <begin position="102"/>
        <end position="113"/>
    </location>
</feature>
<sequence>DSYRVTMKLVIKNFTKDDAGQYKCISTNSLGKADTSIRLYEIEVPTPRSTTEHQYHLYVTTPHSKSVNSLDLRRREGGQSRHLDGAAGSAGADGATAGLGVDFDKEQSRQRQR</sequence>
<dbReference type="InterPro" id="IPR013098">
    <property type="entry name" value="Ig_I-set"/>
</dbReference>
<keyword evidence="4" id="KW-1185">Reference proteome</keyword>
<feature type="domain" description="Immunoglobulin I-set" evidence="2">
    <location>
        <begin position="6"/>
        <end position="39"/>
    </location>
</feature>